<dbReference type="SUPFAM" id="SSF52467">
    <property type="entry name" value="DHS-like NAD/FAD-binding domain"/>
    <property type="match status" value="1"/>
</dbReference>
<dbReference type="InterPro" id="IPR026590">
    <property type="entry name" value="Ssirtuin_cat_dom"/>
</dbReference>
<dbReference type="AlphaFoldDB" id="A0A3S5AX43"/>
<accession>A0A3S5AX43</accession>
<evidence type="ECO:0000313" key="7">
    <source>
        <dbReference type="Proteomes" id="UP000784294"/>
    </source>
</evidence>
<evidence type="ECO:0000256" key="4">
    <source>
        <dbReference type="PROSITE-ProRule" id="PRU00236"/>
    </source>
</evidence>
<dbReference type="GO" id="GO:0017136">
    <property type="term" value="F:histone deacetylase activity, NAD-dependent"/>
    <property type="evidence" value="ECO:0007669"/>
    <property type="project" value="TreeGrafter"/>
</dbReference>
<feature type="domain" description="Deacetylase sirtuin-type" evidence="5">
    <location>
        <begin position="1"/>
        <end position="117"/>
    </location>
</feature>
<proteinExistence type="predicted"/>
<comment type="caution">
    <text evidence="6">The sequence shown here is derived from an EMBL/GenBank/DDBJ whole genome shotgun (WGS) entry which is preliminary data.</text>
</comment>
<dbReference type="Proteomes" id="UP000784294">
    <property type="component" value="Unassembled WGS sequence"/>
</dbReference>
<evidence type="ECO:0000256" key="1">
    <source>
        <dbReference type="ARBA" id="ARBA00001947"/>
    </source>
</evidence>
<dbReference type="EMBL" id="CAAALY010247534">
    <property type="protein sequence ID" value="VEL34375.1"/>
    <property type="molecule type" value="Genomic_DNA"/>
</dbReference>
<dbReference type="GO" id="GO:0070403">
    <property type="term" value="F:NAD+ binding"/>
    <property type="evidence" value="ECO:0007669"/>
    <property type="project" value="InterPro"/>
</dbReference>
<dbReference type="Gene3D" id="3.40.50.1220">
    <property type="entry name" value="TPP-binding domain"/>
    <property type="match status" value="1"/>
</dbReference>
<evidence type="ECO:0000259" key="5">
    <source>
        <dbReference type="PROSITE" id="PS50305"/>
    </source>
</evidence>
<dbReference type="GO" id="GO:0005634">
    <property type="term" value="C:nucleus"/>
    <property type="evidence" value="ECO:0007669"/>
    <property type="project" value="TreeGrafter"/>
</dbReference>
<organism evidence="6 7">
    <name type="scientific">Protopolystoma xenopodis</name>
    <dbReference type="NCBI Taxonomy" id="117903"/>
    <lineage>
        <taxon>Eukaryota</taxon>
        <taxon>Metazoa</taxon>
        <taxon>Spiralia</taxon>
        <taxon>Lophotrochozoa</taxon>
        <taxon>Platyhelminthes</taxon>
        <taxon>Monogenea</taxon>
        <taxon>Polyopisthocotylea</taxon>
        <taxon>Polystomatidea</taxon>
        <taxon>Polystomatidae</taxon>
        <taxon>Protopolystoma</taxon>
    </lineage>
</organism>
<comment type="cofactor">
    <cofactor evidence="1">
        <name>Zn(2+)</name>
        <dbReference type="ChEBI" id="CHEBI:29105"/>
    </cofactor>
</comment>
<keyword evidence="2" id="KW-0808">Transferase</keyword>
<dbReference type="OrthoDB" id="424302at2759"/>
<dbReference type="InterPro" id="IPR050134">
    <property type="entry name" value="NAD-dep_sirtuin_deacylases"/>
</dbReference>
<dbReference type="PANTHER" id="PTHR11085:SF9">
    <property type="entry name" value="NAD-DEPENDENT PROTEIN DEACETYLASE SIRTUIN-1"/>
    <property type="match status" value="1"/>
</dbReference>
<dbReference type="PANTHER" id="PTHR11085">
    <property type="entry name" value="NAD-DEPENDENT PROTEIN DEACYLASE SIRTUIN-5, MITOCHONDRIAL-RELATED"/>
    <property type="match status" value="1"/>
</dbReference>
<dbReference type="InterPro" id="IPR003000">
    <property type="entry name" value="Sirtuin"/>
</dbReference>
<comment type="caution">
    <text evidence="4">Lacks conserved residue(s) required for the propagation of feature annotation.</text>
</comment>
<evidence type="ECO:0000256" key="2">
    <source>
        <dbReference type="ARBA" id="ARBA00022679"/>
    </source>
</evidence>
<protein>
    <recommendedName>
        <fullName evidence="5">Deacetylase sirtuin-type domain-containing protein</fullName>
    </recommendedName>
</protein>
<reference evidence="6" key="1">
    <citation type="submission" date="2018-11" db="EMBL/GenBank/DDBJ databases">
        <authorList>
            <consortium name="Pathogen Informatics"/>
        </authorList>
    </citation>
    <scope>NUCLEOTIDE SEQUENCE</scope>
</reference>
<name>A0A3S5AX43_9PLAT</name>
<dbReference type="Pfam" id="PF02146">
    <property type="entry name" value="SIR2"/>
    <property type="match status" value="1"/>
</dbReference>
<evidence type="ECO:0000256" key="3">
    <source>
        <dbReference type="ARBA" id="ARBA00023027"/>
    </source>
</evidence>
<gene>
    <name evidence="6" type="ORF">PXEA_LOCUS27815</name>
</gene>
<evidence type="ECO:0000313" key="6">
    <source>
        <dbReference type="EMBL" id="VEL34375.1"/>
    </source>
</evidence>
<sequence>MSQSVPKCPMCHSGDCETDKNIRLNYLDQDVSGACGERLLVNRANGVLKPDIVFFGENLPEQFHDSIAADRTSTDLVLVMGSSLKLARSIPSLYCAAKPQNISCPTNNLTPKMPPDF</sequence>
<dbReference type="PROSITE" id="PS50305">
    <property type="entry name" value="SIRTUIN"/>
    <property type="match status" value="1"/>
</dbReference>
<keyword evidence="7" id="KW-1185">Reference proteome</keyword>
<dbReference type="InterPro" id="IPR029035">
    <property type="entry name" value="DHS-like_NAD/FAD-binding_dom"/>
</dbReference>
<keyword evidence="3" id="KW-0520">NAD</keyword>